<accession>A0A975HIS0</accession>
<evidence type="ECO:0000313" key="1">
    <source>
        <dbReference type="EMBL" id="QTH64545.1"/>
    </source>
</evidence>
<dbReference type="RefSeq" id="WP_208832599.1">
    <property type="nucleotide sequence ID" value="NZ_CP072110.1"/>
</dbReference>
<evidence type="ECO:0000313" key="2">
    <source>
        <dbReference type="Proteomes" id="UP000682739"/>
    </source>
</evidence>
<dbReference type="AlphaFoldDB" id="A0A975HIS0"/>
<dbReference type="Proteomes" id="UP000682739">
    <property type="component" value="Chromosome"/>
</dbReference>
<dbReference type="KEGG" id="psym:J1N51_03470"/>
<name>A0A975HIS0_9GAMM</name>
<reference evidence="1" key="1">
    <citation type="submission" date="2021-03" db="EMBL/GenBank/DDBJ databases">
        <title>Description of Psychrosphaera ytuae sp. nov. isolated from deep sea sediment of South China Sea.</title>
        <authorList>
            <person name="Zhang J."/>
            <person name="Xu X.-D."/>
        </authorList>
    </citation>
    <scope>NUCLEOTIDE SEQUENCE</scope>
    <source>
        <strain evidence="1">MTZ26</strain>
    </source>
</reference>
<sequence length="54" mass="6125">MADLGIMPASGKKDHFNQYFSDVLSLFDCFINSSPEVEPAWSHSFVCADYEYTL</sequence>
<proteinExistence type="predicted"/>
<gene>
    <name evidence="1" type="ORF">J1N51_03470</name>
</gene>
<organism evidence="1 2">
    <name type="scientific">Psychrosphaera ytuae</name>
    <dbReference type="NCBI Taxonomy" id="2820710"/>
    <lineage>
        <taxon>Bacteria</taxon>
        <taxon>Pseudomonadati</taxon>
        <taxon>Pseudomonadota</taxon>
        <taxon>Gammaproteobacteria</taxon>
        <taxon>Alteromonadales</taxon>
        <taxon>Pseudoalteromonadaceae</taxon>
        <taxon>Psychrosphaera</taxon>
    </lineage>
</organism>
<protein>
    <submittedName>
        <fullName evidence="1">Uncharacterized protein</fullName>
    </submittedName>
</protein>
<dbReference type="EMBL" id="CP072110">
    <property type="protein sequence ID" value="QTH64545.1"/>
    <property type="molecule type" value="Genomic_DNA"/>
</dbReference>
<keyword evidence="2" id="KW-1185">Reference proteome</keyword>